<keyword evidence="9" id="KW-1185">Reference proteome</keyword>
<dbReference type="SUPFAM" id="SSF103473">
    <property type="entry name" value="MFS general substrate transporter"/>
    <property type="match status" value="1"/>
</dbReference>
<proteinExistence type="inferred from homology"/>
<keyword evidence="2" id="KW-0436">Ligase</keyword>
<feature type="transmembrane region" description="Helical" evidence="6">
    <location>
        <begin position="224"/>
        <end position="248"/>
    </location>
</feature>
<dbReference type="GO" id="GO:0031956">
    <property type="term" value="F:medium-chain fatty acid-CoA ligase activity"/>
    <property type="evidence" value="ECO:0007669"/>
    <property type="project" value="TreeGrafter"/>
</dbReference>
<dbReference type="PANTHER" id="PTHR43201">
    <property type="entry name" value="ACYL-COA SYNTHETASE"/>
    <property type="match status" value="1"/>
</dbReference>
<evidence type="ECO:0000256" key="6">
    <source>
        <dbReference type="SAM" id="Phobius"/>
    </source>
</evidence>
<dbReference type="GO" id="GO:0022857">
    <property type="term" value="F:transmembrane transporter activity"/>
    <property type="evidence" value="ECO:0007669"/>
    <property type="project" value="InterPro"/>
</dbReference>
<dbReference type="GO" id="GO:0006631">
    <property type="term" value="P:fatty acid metabolic process"/>
    <property type="evidence" value="ECO:0007669"/>
    <property type="project" value="TreeGrafter"/>
</dbReference>
<feature type="domain" description="Phospholipid/glycerol acyltransferase" evidence="7">
    <location>
        <begin position="449"/>
        <end position="559"/>
    </location>
</feature>
<dbReference type="InterPro" id="IPR045851">
    <property type="entry name" value="AMP-bd_C_sf"/>
</dbReference>
<comment type="caution">
    <text evidence="8">The sequence shown here is derived from an EMBL/GenBank/DDBJ whole genome shotgun (WGS) entry which is preliminary data.</text>
</comment>
<dbReference type="InterPro" id="IPR000873">
    <property type="entry name" value="AMP-dep_synth/lig_dom"/>
</dbReference>
<evidence type="ECO:0000313" key="9">
    <source>
        <dbReference type="Proteomes" id="UP001139516"/>
    </source>
</evidence>
<dbReference type="GO" id="GO:0016746">
    <property type="term" value="F:acyltransferase activity"/>
    <property type="evidence" value="ECO:0007669"/>
    <property type="project" value="InterPro"/>
</dbReference>
<evidence type="ECO:0000256" key="5">
    <source>
        <dbReference type="ARBA" id="ARBA00023136"/>
    </source>
</evidence>
<dbReference type="PANTHER" id="PTHR43201:SF5">
    <property type="entry name" value="MEDIUM-CHAIN ACYL-COA LIGASE ACSF2, MITOCHONDRIAL"/>
    <property type="match status" value="1"/>
</dbReference>
<evidence type="ECO:0000259" key="7">
    <source>
        <dbReference type="SMART" id="SM00563"/>
    </source>
</evidence>
<dbReference type="EMBL" id="JALPRX010000026">
    <property type="protein sequence ID" value="MCK8784155.1"/>
    <property type="molecule type" value="Genomic_DNA"/>
</dbReference>
<keyword evidence="3 6" id="KW-0812">Transmembrane</keyword>
<dbReference type="Gene3D" id="3.30.300.30">
    <property type="match status" value="1"/>
</dbReference>
<sequence>MTPSPSLLRTRRFLPLLVTQTLGALNDNLFKNALVVLTLFQAAQGGAVLVAAAGGVFILPYVLFSSIAGQLADRSEKSRLIRRLKWLELGLMVLAVAGFLSGSLPLLFAVLFGLGVQATFFSPLKYGILPDHLAESELVAGNGLIEAGTFLGILAGTIVGGALVLLPGGREAVSVAGLLVAVAGLVAAMRIPPAPAADPTLRLGWNLPRETWGLLRTARENRPVWLAILAIGWFWTIGATVLSVFPVIARDTLAADGHVVTLFLTLFALGVGIGSTLCARLLGGEISARYVPFAALGISLAAWDFARTAAGATGLHDVAAMLGSAVGWRLLLDLALLGACGGIYSVPLYTIMQERSAPALRSRMIACNNVMNAFCMVVGAAAVAGLAAAGIGPTGTLLIAAAINTLVAFWIVAVMPRDTVRMVLRVYFRLFHRVEVRGLEHYRAAGERVVIVANHMSFFDGCLLGAFLPDDPAFVVDTHVARKWWARPLLSLIETFEVDPASPLALRHMVRRVREGGKLAIFPEGRITRTGALMKVYEGAAVVADRTGASLLPVRLDGPQFTPLGRMRGILRLRWFPRLVLRFGPPVRPEVDPALVGRPRRRALGRVMDAIMVDAAFAAANLDRTLFGALLDARARFGGRHAVLDDLDRAPIGFDRLVLGSAVLGRRLAAITAPGERVGLLLPNAKGTVVTFMALQAQARVPAMLNVSAGAEALLSACATAELRTVLCSRRFVEKGRLGPLVERLSGAVRFVWLEDLRAGIGTADKLRGMLDAWRARRLPGARGDADAAAVVLFTSGSEGRPKGVVLSHRNILANCAQLEAVLDFNPSDRVVNAMPLFHSFGLTGGTLLPLLNGVPAFLYPSPLHYRVLPEIIYGEDATILFGTDTFLNGWARHADSYDFRAVRQIFAGAERLREETRRLFADRFGKGILEGYGATETSPVIAINTPKAAKAGTVGRLLPGIEARLEAVPGIEEGGRLVVHGPNVMLGYLRPEAPGTLEPPPGGWYDTGDIVSIDAEGFVRILGRAKRFAKIAGEMVSMAAAEALAGEVWPEALHAVVSLPDARKGERLLLMTTQRDATPAALLARARERGVPELGVPREVRVIERMPLLGTGKTDYPAVQRLAGETVAAPA</sequence>
<dbReference type="Pfam" id="PF07690">
    <property type="entry name" value="MFS_1"/>
    <property type="match status" value="1"/>
</dbReference>
<evidence type="ECO:0000313" key="8">
    <source>
        <dbReference type="EMBL" id="MCK8784155.1"/>
    </source>
</evidence>
<keyword evidence="5 6" id="KW-0472">Membrane</keyword>
<comment type="similarity">
    <text evidence="1">Belongs to the ATP-dependent AMP-binding enzyme family.</text>
</comment>
<evidence type="ECO:0000256" key="4">
    <source>
        <dbReference type="ARBA" id="ARBA00022989"/>
    </source>
</evidence>
<dbReference type="InterPro" id="IPR011701">
    <property type="entry name" value="MFS"/>
</dbReference>
<feature type="transmembrane region" description="Helical" evidence="6">
    <location>
        <begin position="397"/>
        <end position="415"/>
    </location>
</feature>
<protein>
    <submittedName>
        <fullName evidence="8">Acyl-[ACP]--phospholipid O-acyltransferase</fullName>
    </submittedName>
</protein>
<feature type="transmembrane region" description="Helical" evidence="6">
    <location>
        <begin position="260"/>
        <end position="283"/>
    </location>
</feature>
<dbReference type="InterPro" id="IPR042099">
    <property type="entry name" value="ANL_N_sf"/>
</dbReference>
<name>A0A9X2BWQ9_9PROT</name>
<dbReference type="SUPFAM" id="SSF56801">
    <property type="entry name" value="Acetyl-CoA synthetase-like"/>
    <property type="match status" value="1"/>
</dbReference>
<keyword evidence="4 6" id="KW-1133">Transmembrane helix</keyword>
<dbReference type="Pfam" id="PF01553">
    <property type="entry name" value="Acyltransferase"/>
    <property type="match status" value="1"/>
</dbReference>
<reference evidence="8" key="1">
    <citation type="submission" date="2022-04" db="EMBL/GenBank/DDBJ databases">
        <title>Roseomonas acroporae sp. nov., isolated from coral Acropora digitifera.</title>
        <authorList>
            <person name="Sun H."/>
        </authorList>
    </citation>
    <scope>NUCLEOTIDE SEQUENCE</scope>
    <source>
        <strain evidence="8">NAR14</strain>
    </source>
</reference>
<dbReference type="Gene3D" id="3.40.50.12780">
    <property type="entry name" value="N-terminal domain of ligase-like"/>
    <property type="match status" value="1"/>
</dbReference>
<feature type="transmembrane region" description="Helical" evidence="6">
    <location>
        <begin position="144"/>
        <end position="166"/>
    </location>
</feature>
<dbReference type="SUPFAM" id="SSF69593">
    <property type="entry name" value="Glycerol-3-phosphate (1)-acyltransferase"/>
    <property type="match status" value="1"/>
</dbReference>
<feature type="transmembrane region" description="Helical" evidence="6">
    <location>
        <begin position="47"/>
        <end position="72"/>
    </location>
</feature>
<dbReference type="InterPro" id="IPR036259">
    <property type="entry name" value="MFS_trans_sf"/>
</dbReference>
<evidence type="ECO:0000256" key="2">
    <source>
        <dbReference type="ARBA" id="ARBA00022598"/>
    </source>
</evidence>
<feature type="transmembrane region" description="Helical" evidence="6">
    <location>
        <begin position="172"/>
        <end position="192"/>
    </location>
</feature>
<dbReference type="InterPro" id="IPR002123">
    <property type="entry name" value="Plipid/glycerol_acylTrfase"/>
</dbReference>
<dbReference type="InterPro" id="IPR020845">
    <property type="entry name" value="AMP-binding_CS"/>
</dbReference>
<dbReference type="NCBIfam" id="NF005291">
    <property type="entry name" value="PRK06814.1"/>
    <property type="match status" value="1"/>
</dbReference>
<dbReference type="CDD" id="cd06173">
    <property type="entry name" value="MFS_MefA_like"/>
    <property type="match status" value="1"/>
</dbReference>
<gene>
    <name evidence="8" type="ORF">M0638_07170</name>
</gene>
<dbReference type="Proteomes" id="UP001139516">
    <property type="component" value="Unassembled WGS sequence"/>
</dbReference>
<dbReference type="RefSeq" id="WP_248666280.1">
    <property type="nucleotide sequence ID" value="NZ_JALPRX010000026.1"/>
</dbReference>
<dbReference type="SMART" id="SM00563">
    <property type="entry name" value="PlsC"/>
    <property type="match status" value="1"/>
</dbReference>
<accession>A0A9X2BWQ9</accession>
<feature type="transmembrane region" description="Helical" evidence="6">
    <location>
        <begin position="326"/>
        <end position="349"/>
    </location>
</feature>
<dbReference type="Pfam" id="PF00501">
    <property type="entry name" value="AMP-binding"/>
    <property type="match status" value="1"/>
</dbReference>
<evidence type="ECO:0000256" key="3">
    <source>
        <dbReference type="ARBA" id="ARBA00022692"/>
    </source>
</evidence>
<dbReference type="PROSITE" id="PS00455">
    <property type="entry name" value="AMP_BINDING"/>
    <property type="match status" value="1"/>
</dbReference>
<dbReference type="Gene3D" id="1.20.1250.20">
    <property type="entry name" value="MFS general substrate transporter like domains"/>
    <property type="match status" value="1"/>
</dbReference>
<dbReference type="CDD" id="cd07989">
    <property type="entry name" value="LPLAT_AGPAT-like"/>
    <property type="match status" value="1"/>
</dbReference>
<evidence type="ECO:0000256" key="1">
    <source>
        <dbReference type="ARBA" id="ARBA00006432"/>
    </source>
</evidence>
<feature type="transmembrane region" description="Helical" evidence="6">
    <location>
        <begin position="370"/>
        <end position="391"/>
    </location>
</feature>
<dbReference type="AlphaFoldDB" id="A0A9X2BWQ9"/>
<organism evidence="8 9">
    <name type="scientific">Roseomonas acroporae</name>
    <dbReference type="NCBI Taxonomy" id="2937791"/>
    <lineage>
        <taxon>Bacteria</taxon>
        <taxon>Pseudomonadati</taxon>
        <taxon>Pseudomonadota</taxon>
        <taxon>Alphaproteobacteria</taxon>
        <taxon>Acetobacterales</taxon>
        <taxon>Roseomonadaceae</taxon>
        <taxon>Roseomonas</taxon>
    </lineage>
</organism>